<comment type="caution">
    <text evidence="6">The sequence shown here is derived from an EMBL/GenBank/DDBJ whole genome shotgun (WGS) entry which is preliminary data.</text>
</comment>
<reference evidence="6" key="1">
    <citation type="journal article" date="2021" name="Nat. Commun.">
        <title>Genetic determinants of endophytism in the Arabidopsis root mycobiome.</title>
        <authorList>
            <person name="Mesny F."/>
            <person name="Miyauchi S."/>
            <person name="Thiergart T."/>
            <person name="Pickel B."/>
            <person name="Atanasova L."/>
            <person name="Karlsson M."/>
            <person name="Huettel B."/>
            <person name="Barry K.W."/>
            <person name="Haridas S."/>
            <person name="Chen C."/>
            <person name="Bauer D."/>
            <person name="Andreopoulos W."/>
            <person name="Pangilinan J."/>
            <person name="LaButti K."/>
            <person name="Riley R."/>
            <person name="Lipzen A."/>
            <person name="Clum A."/>
            <person name="Drula E."/>
            <person name="Henrissat B."/>
            <person name="Kohler A."/>
            <person name="Grigoriev I.V."/>
            <person name="Martin F.M."/>
            <person name="Hacquard S."/>
        </authorList>
    </citation>
    <scope>NUCLEOTIDE SEQUENCE</scope>
    <source>
        <strain evidence="6">MPI-CAGE-CH-0235</strain>
    </source>
</reference>
<dbReference type="InterPro" id="IPR042099">
    <property type="entry name" value="ANL_N_sf"/>
</dbReference>
<dbReference type="Proteomes" id="UP000813444">
    <property type="component" value="Unassembled WGS sequence"/>
</dbReference>
<dbReference type="Gene3D" id="3.40.50.720">
    <property type="entry name" value="NAD(P)-binding Rossmann-like Domain"/>
    <property type="match status" value="1"/>
</dbReference>
<dbReference type="InterPro" id="IPR000873">
    <property type="entry name" value="AMP-dep_synth/lig_dom"/>
</dbReference>
<keyword evidence="2" id="KW-0597">Phosphoprotein</keyword>
<evidence type="ECO:0000256" key="1">
    <source>
        <dbReference type="ARBA" id="ARBA00022450"/>
    </source>
</evidence>
<keyword evidence="4" id="KW-0560">Oxidoreductase</keyword>
<dbReference type="EMBL" id="JAGPNK010000003">
    <property type="protein sequence ID" value="KAH7324196.1"/>
    <property type="molecule type" value="Genomic_DNA"/>
</dbReference>
<keyword evidence="3" id="KW-0521">NADP</keyword>
<organism evidence="6 7">
    <name type="scientific">Stachybotrys elegans</name>
    <dbReference type="NCBI Taxonomy" id="80388"/>
    <lineage>
        <taxon>Eukaryota</taxon>
        <taxon>Fungi</taxon>
        <taxon>Dikarya</taxon>
        <taxon>Ascomycota</taxon>
        <taxon>Pezizomycotina</taxon>
        <taxon>Sordariomycetes</taxon>
        <taxon>Hypocreomycetidae</taxon>
        <taxon>Hypocreales</taxon>
        <taxon>Stachybotryaceae</taxon>
        <taxon>Stachybotrys</taxon>
    </lineage>
</organism>
<dbReference type="SUPFAM" id="SSF51735">
    <property type="entry name" value="NAD(P)-binding Rossmann-fold domains"/>
    <property type="match status" value="1"/>
</dbReference>
<dbReference type="SUPFAM" id="SSF56801">
    <property type="entry name" value="Acetyl-CoA synthetase-like"/>
    <property type="match status" value="1"/>
</dbReference>
<sequence>MASAAELQVIPTPKPPDERPFILDEVIRRRALEVDQSPVLCLPKQGATDFEEHTALAIDGYVDAAVMRLRQLGLEPVDATLETPPAVGILAHSGLSVLVAVFGLGRLGYSSFMISTRLTGAIIGQLVDMVDCSAVIVGPEFQATALEARNGRNLNILPLLTRSDFYGVNAPKFQRVYDPKRESQKAVFVLHSSGSTGLPKPIFMSHAACIEALPFRLNMRGLICTPLFHANGLFQTFRSMYNREPLYYCNYSLPLTGQSLIEMIQHIKPDLLHAVPYIIKLLADIPGGVDALATLKLILFTGSSCPDELGDRLTEKGVHLVANYGSTETGPMMNSIRPREDKDWNYLRLLPSAKPFTWMDEIAPRLFECVALSGLKSKHRSNSDNPPDSFRTRDLFTAHPTREGLWKFVSRLDDRFNLINSEKVLPIPIEGGIRQSPLVKEAVVVGEGKTYPGLIVFKAETASHMTDPAFLEAIWPTVEAVNSNAETFSRIPRELIAVFPHDTPYPQTDKGTFIRRALYHQFEKKIERMFDEYEGGRGGSLRHEGNELVQFILDQFKEQFGIELPSGQTDCFEAGIDSLQCIQIWSLLKHKLDLNGHQSQLSRNVLYETGNAERLAKHLEQLRAGTLESRMDENDLMESLIAKYSMIEPFTSGPLETPDMSSVLLTGATGGLGAHILHQLATSAGVSTIWALVRASTGEGASARLKEALESRGLRLSPEQNAKIVVLPCDLGLDTFGISSQAMVDVLTRLTHVIHCAWAVNFNIPIRSFEAHHIKAVHNLIRLCRSVKTQDPAQFYFCSSVSAASQSPRPGSVEECPVQSPSFSQNTGYARSKYVAEHITRNAMALGIPARVLRLGQLTGDTKTGKWNIKEGIPMMIQTALDLGVLPALDEEMSWLPMDSAAATVLELTRLDSAGNLPMLGLNNPELVYNIVNPTEFHWTRDMLPLLSQSGLVFEPVSLDVWLQKLHHAEATSARLPMIKLVKWLESEYGKPHENRSDRLFYTTELTRKCSKTLDKGLRTMDVQFVKQMVDSLKMDWAAAEAAAASAA</sequence>
<evidence type="ECO:0000256" key="2">
    <source>
        <dbReference type="ARBA" id="ARBA00022553"/>
    </source>
</evidence>
<dbReference type="Gene3D" id="3.40.50.12780">
    <property type="entry name" value="N-terminal domain of ligase-like"/>
    <property type="match status" value="1"/>
</dbReference>
<keyword evidence="7" id="KW-1185">Reference proteome</keyword>
<dbReference type="GO" id="GO:0016491">
    <property type="term" value="F:oxidoreductase activity"/>
    <property type="evidence" value="ECO:0007669"/>
    <property type="project" value="UniProtKB-KW"/>
</dbReference>
<dbReference type="AlphaFoldDB" id="A0A8K0WTE9"/>
<gene>
    <name evidence="6" type="ORF">B0I35DRAFT_349133</name>
</gene>
<dbReference type="InterPro" id="IPR036291">
    <property type="entry name" value="NAD(P)-bd_dom_sf"/>
</dbReference>
<protein>
    <recommendedName>
        <fullName evidence="5">Ketoreductase domain-containing protein</fullName>
    </recommendedName>
</protein>
<evidence type="ECO:0000313" key="7">
    <source>
        <dbReference type="Proteomes" id="UP000813444"/>
    </source>
</evidence>
<evidence type="ECO:0000256" key="4">
    <source>
        <dbReference type="ARBA" id="ARBA00023002"/>
    </source>
</evidence>
<proteinExistence type="predicted"/>
<dbReference type="InterPro" id="IPR051414">
    <property type="entry name" value="Adenylate-forming_Reductase"/>
</dbReference>
<accession>A0A8K0WTE9</accession>
<dbReference type="SUPFAM" id="SSF47336">
    <property type="entry name" value="ACP-like"/>
    <property type="match status" value="1"/>
</dbReference>
<dbReference type="Pfam" id="PF07993">
    <property type="entry name" value="NAD_binding_4"/>
    <property type="match status" value="1"/>
</dbReference>
<evidence type="ECO:0000313" key="6">
    <source>
        <dbReference type="EMBL" id="KAH7324196.1"/>
    </source>
</evidence>
<dbReference type="PANTHER" id="PTHR43439:SF2">
    <property type="entry name" value="ENZYME, PUTATIVE (JCVI)-RELATED"/>
    <property type="match status" value="1"/>
</dbReference>
<dbReference type="InterPro" id="IPR057326">
    <property type="entry name" value="KR_dom"/>
</dbReference>
<evidence type="ECO:0000256" key="3">
    <source>
        <dbReference type="ARBA" id="ARBA00022857"/>
    </source>
</evidence>
<dbReference type="SMART" id="SM00822">
    <property type="entry name" value="PKS_KR"/>
    <property type="match status" value="1"/>
</dbReference>
<dbReference type="Pfam" id="PF23562">
    <property type="entry name" value="AMP-binding_C_3"/>
    <property type="match status" value="1"/>
</dbReference>
<dbReference type="PANTHER" id="PTHR43439">
    <property type="entry name" value="PHENYLACETATE-COENZYME A LIGASE"/>
    <property type="match status" value="1"/>
</dbReference>
<dbReference type="PROSITE" id="PS00455">
    <property type="entry name" value="AMP_BINDING"/>
    <property type="match status" value="1"/>
</dbReference>
<dbReference type="InterPro" id="IPR036736">
    <property type="entry name" value="ACP-like_sf"/>
</dbReference>
<keyword evidence="1" id="KW-0596">Phosphopantetheine</keyword>
<dbReference type="InterPro" id="IPR013120">
    <property type="entry name" value="FAR_NAD-bd"/>
</dbReference>
<dbReference type="Pfam" id="PF00501">
    <property type="entry name" value="AMP-binding"/>
    <property type="match status" value="1"/>
</dbReference>
<evidence type="ECO:0000259" key="5">
    <source>
        <dbReference type="SMART" id="SM00822"/>
    </source>
</evidence>
<name>A0A8K0WTE9_9HYPO</name>
<dbReference type="InterPro" id="IPR020845">
    <property type="entry name" value="AMP-binding_CS"/>
</dbReference>
<dbReference type="OrthoDB" id="429813at2759"/>
<feature type="domain" description="Ketoreductase" evidence="5">
    <location>
        <begin position="661"/>
        <end position="861"/>
    </location>
</feature>